<dbReference type="AlphaFoldDB" id="A0A0G4MAC1"/>
<evidence type="ECO:0000313" key="2">
    <source>
        <dbReference type="Proteomes" id="UP000044602"/>
    </source>
</evidence>
<gene>
    <name evidence="1" type="ORF">BN1708_015912</name>
</gene>
<dbReference type="EMBL" id="CVQH01021641">
    <property type="protein sequence ID" value="CRK31247.1"/>
    <property type="molecule type" value="Genomic_DNA"/>
</dbReference>
<sequence length="103" mass="11723">ILEPSCTTSSRRSTPKLIPNLEEKKTERAQGVFLWVQLVVKQILDLGLEVNKLVKIEAEFNSIPEKLGDVYKVLIRKMEADSLKLSQCICFATRPLYTGELCR</sequence>
<name>A0A0G4MAC1_VERLO</name>
<organism evidence="1 2">
    <name type="scientific">Verticillium longisporum</name>
    <name type="common">Verticillium dahliae var. longisporum</name>
    <dbReference type="NCBI Taxonomy" id="100787"/>
    <lineage>
        <taxon>Eukaryota</taxon>
        <taxon>Fungi</taxon>
        <taxon>Dikarya</taxon>
        <taxon>Ascomycota</taxon>
        <taxon>Pezizomycotina</taxon>
        <taxon>Sordariomycetes</taxon>
        <taxon>Hypocreomycetidae</taxon>
        <taxon>Glomerellales</taxon>
        <taxon>Plectosphaerellaceae</taxon>
        <taxon>Verticillium</taxon>
    </lineage>
</organism>
<evidence type="ECO:0000313" key="1">
    <source>
        <dbReference type="EMBL" id="CRK31247.1"/>
    </source>
</evidence>
<feature type="non-terminal residue" evidence="1">
    <location>
        <position position="103"/>
    </location>
</feature>
<keyword evidence="2" id="KW-1185">Reference proteome</keyword>
<protein>
    <submittedName>
        <fullName evidence="1">Uncharacterized protein</fullName>
    </submittedName>
</protein>
<feature type="non-terminal residue" evidence="1">
    <location>
        <position position="1"/>
    </location>
</feature>
<reference evidence="1 2" key="1">
    <citation type="submission" date="2015-05" db="EMBL/GenBank/DDBJ databases">
        <authorList>
            <person name="Wang D.B."/>
            <person name="Wang M."/>
        </authorList>
    </citation>
    <scope>NUCLEOTIDE SEQUENCE [LARGE SCALE GENOMIC DNA]</scope>
    <source>
        <strain evidence="1">VL1</strain>
    </source>
</reference>
<accession>A0A0G4MAC1</accession>
<proteinExistence type="predicted"/>
<dbReference type="Proteomes" id="UP000044602">
    <property type="component" value="Unassembled WGS sequence"/>
</dbReference>